<dbReference type="RefSeq" id="WP_317706145.1">
    <property type="nucleotide sequence ID" value="NZ_AP024714.1"/>
</dbReference>
<organism evidence="5 6">
    <name type="scientific">Methylomarinovum caldicuralii</name>
    <dbReference type="NCBI Taxonomy" id="438856"/>
    <lineage>
        <taxon>Bacteria</taxon>
        <taxon>Pseudomonadati</taxon>
        <taxon>Pseudomonadota</taxon>
        <taxon>Gammaproteobacteria</taxon>
        <taxon>Methylococcales</taxon>
        <taxon>Methylothermaceae</taxon>
        <taxon>Methylomarinovum</taxon>
    </lineage>
</organism>
<dbReference type="CDD" id="cd01949">
    <property type="entry name" value="GGDEF"/>
    <property type="match status" value="1"/>
</dbReference>
<dbReference type="PANTHER" id="PTHR45138:SF9">
    <property type="entry name" value="DIGUANYLATE CYCLASE DGCM-RELATED"/>
    <property type="match status" value="1"/>
</dbReference>
<keyword evidence="5" id="KW-0548">Nucleotidyltransferase</keyword>
<protein>
    <recommendedName>
        <fullName evidence="2">diguanylate cyclase</fullName>
        <ecNumber evidence="2">2.7.7.65</ecNumber>
    </recommendedName>
</protein>
<evidence type="ECO:0000313" key="6">
    <source>
        <dbReference type="Proteomes" id="UP001321825"/>
    </source>
</evidence>
<evidence type="ECO:0000259" key="4">
    <source>
        <dbReference type="PROSITE" id="PS50887"/>
    </source>
</evidence>
<dbReference type="InterPro" id="IPR000160">
    <property type="entry name" value="GGDEF_dom"/>
</dbReference>
<dbReference type="InterPro" id="IPR029787">
    <property type="entry name" value="Nucleotide_cyclase"/>
</dbReference>
<dbReference type="GO" id="GO:0052621">
    <property type="term" value="F:diguanylate cyclase activity"/>
    <property type="evidence" value="ECO:0007669"/>
    <property type="project" value="UniProtKB-EC"/>
</dbReference>
<evidence type="ECO:0000256" key="2">
    <source>
        <dbReference type="ARBA" id="ARBA00012528"/>
    </source>
</evidence>
<dbReference type="AlphaFoldDB" id="A0AAU9BYP9"/>
<name>A0AAU9BYP9_9GAMM</name>
<comment type="catalytic activity">
    <reaction evidence="3">
        <text>2 GTP = 3',3'-c-di-GMP + 2 diphosphate</text>
        <dbReference type="Rhea" id="RHEA:24898"/>
        <dbReference type="ChEBI" id="CHEBI:33019"/>
        <dbReference type="ChEBI" id="CHEBI:37565"/>
        <dbReference type="ChEBI" id="CHEBI:58805"/>
        <dbReference type="EC" id="2.7.7.65"/>
    </reaction>
</comment>
<dbReference type="InterPro" id="IPR050469">
    <property type="entry name" value="Diguanylate_Cyclase"/>
</dbReference>
<dbReference type="PANTHER" id="PTHR45138">
    <property type="entry name" value="REGULATORY COMPONENTS OF SENSORY TRANSDUCTION SYSTEM"/>
    <property type="match status" value="1"/>
</dbReference>
<feature type="domain" description="GGDEF" evidence="4">
    <location>
        <begin position="230"/>
        <end position="370"/>
    </location>
</feature>
<dbReference type="Pfam" id="PF04340">
    <property type="entry name" value="DUF484"/>
    <property type="match status" value="1"/>
</dbReference>
<evidence type="ECO:0000313" key="5">
    <source>
        <dbReference type="EMBL" id="BCX81212.1"/>
    </source>
</evidence>
<keyword evidence="5" id="KW-0808">Transferase</keyword>
<dbReference type="GO" id="GO:0005886">
    <property type="term" value="C:plasma membrane"/>
    <property type="evidence" value="ECO:0007669"/>
    <property type="project" value="TreeGrafter"/>
</dbReference>
<dbReference type="Gene3D" id="3.30.450.40">
    <property type="match status" value="1"/>
</dbReference>
<dbReference type="GO" id="GO:1902201">
    <property type="term" value="P:negative regulation of bacterial-type flagellum-dependent cell motility"/>
    <property type="evidence" value="ECO:0007669"/>
    <property type="project" value="TreeGrafter"/>
</dbReference>
<dbReference type="EC" id="2.7.7.65" evidence="2"/>
<keyword evidence="6" id="KW-1185">Reference proteome</keyword>
<dbReference type="Gene3D" id="3.30.70.270">
    <property type="match status" value="1"/>
</dbReference>
<dbReference type="FunFam" id="3.30.70.270:FF:000001">
    <property type="entry name" value="Diguanylate cyclase domain protein"/>
    <property type="match status" value="1"/>
</dbReference>
<evidence type="ECO:0000256" key="1">
    <source>
        <dbReference type="ARBA" id="ARBA00001946"/>
    </source>
</evidence>
<dbReference type="GO" id="GO:0043709">
    <property type="term" value="P:cell adhesion involved in single-species biofilm formation"/>
    <property type="evidence" value="ECO:0007669"/>
    <property type="project" value="TreeGrafter"/>
</dbReference>
<accession>A0AAU9BYP9</accession>
<dbReference type="InterPro" id="IPR029016">
    <property type="entry name" value="GAF-like_dom_sf"/>
</dbReference>
<dbReference type="SMART" id="SM00267">
    <property type="entry name" value="GGDEF"/>
    <property type="match status" value="1"/>
</dbReference>
<dbReference type="SUPFAM" id="SSF55781">
    <property type="entry name" value="GAF domain-like"/>
    <property type="match status" value="1"/>
</dbReference>
<dbReference type="PROSITE" id="PS50887">
    <property type="entry name" value="GGDEF"/>
    <property type="match status" value="1"/>
</dbReference>
<dbReference type="SUPFAM" id="SSF55073">
    <property type="entry name" value="Nucleotide cyclase"/>
    <property type="match status" value="1"/>
</dbReference>
<proteinExistence type="predicted"/>
<gene>
    <name evidence="5" type="ORF">MIT9_P0790</name>
</gene>
<dbReference type="Pfam" id="PF00990">
    <property type="entry name" value="GGDEF"/>
    <property type="match status" value="1"/>
</dbReference>
<reference evidence="6" key="1">
    <citation type="journal article" date="2024" name="Int. J. Syst. Evol. Microbiol.">
        <title>Methylomarinovum tepidoasis sp. nov., a moderately thermophilic methanotroph of the family Methylothermaceae isolated from a deep-sea hydrothermal field.</title>
        <authorList>
            <person name="Hirayama H."/>
            <person name="Takaki Y."/>
            <person name="Abe M."/>
            <person name="Miyazaki M."/>
            <person name="Uematsu K."/>
            <person name="Matsui Y."/>
            <person name="Takai K."/>
        </authorList>
    </citation>
    <scope>NUCLEOTIDE SEQUENCE [LARGE SCALE GENOMIC DNA]</scope>
    <source>
        <strain evidence="6">IT-9</strain>
    </source>
</reference>
<sequence>MSQVDPVTEIEALQTELCILQSHLDRMIERIRQNDDKLHRFHTLETELLALNSLRELVEHVLADTRAVFDLAHVSLTLIDRKGELRQFLMEDGLQPEKLPGLILVAEENPLKDWFGRTFRPYLGDCKARHRHLFSGECPASIALLPLGRRGQLLGSLNLGSDEADRFSYGMATDFLDRLRSVLSVCLENTLNFELLRRTSLIDTLTGVNNRRFFEQRLSEEIDRAQRTREPLTCLFLDIDHFKKINDTYGHQTGDLVLAEVAQQIRTQLRSNDVLARYGGEEFVALLPGANLERGIEVAERIRQRIENLEIVDHNQNTVSLTLSIGVAEYDPELVSPVGKEDLMRLLELADQALYVAKREGRNQVESGGVLTRLEHKAAG</sequence>
<dbReference type="InterPro" id="IPR007435">
    <property type="entry name" value="DUF484"/>
</dbReference>
<dbReference type="InterPro" id="IPR043128">
    <property type="entry name" value="Rev_trsase/Diguanyl_cyclase"/>
</dbReference>
<dbReference type="KEGG" id="mcau:MIT9_P0790"/>
<comment type="cofactor">
    <cofactor evidence="1">
        <name>Mg(2+)</name>
        <dbReference type="ChEBI" id="CHEBI:18420"/>
    </cofactor>
</comment>
<dbReference type="NCBIfam" id="TIGR00254">
    <property type="entry name" value="GGDEF"/>
    <property type="match status" value="1"/>
</dbReference>
<dbReference type="Proteomes" id="UP001321825">
    <property type="component" value="Chromosome"/>
</dbReference>
<dbReference type="EMBL" id="AP024714">
    <property type="protein sequence ID" value="BCX81212.1"/>
    <property type="molecule type" value="Genomic_DNA"/>
</dbReference>
<evidence type="ECO:0000256" key="3">
    <source>
        <dbReference type="ARBA" id="ARBA00034247"/>
    </source>
</evidence>